<reference evidence="1 2" key="1">
    <citation type="submission" date="2019-11" db="EMBL/GenBank/DDBJ databases">
        <title>Pedobacter petrophilus genome.</title>
        <authorList>
            <person name="Feldbauer M.J."/>
            <person name="Newman J.D."/>
        </authorList>
    </citation>
    <scope>NUCLEOTIDE SEQUENCE [LARGE SCALE GENOMIC DNA]</scope>
    <source>
        <strain evidence="1 2">LMG 29686</strain>
    </source>
</reference>
<sequence>MKIQNIIYVTILAIGLVSGCEKGMVVPIGKSSMITVAKPIASSVTQVSALINTNIDGGQSSDVIEKGICWGTSVNPTTSSLNRGTGAGTGSISETITGLIPGTNYYLRAYFQTRYEILYSENIQFKTINYQLATVVTNSVGNVTLNGALGSGNVVSAGGGFVSTRGLCWSTSTSPTILNNKIASGSGTGVFTGDIYTLNPGTTYYVRAYATNQAGTAYGEQISFNTVAVKLATVSMVSINSISRNAASISATVTADGGGTIISKGLCYSSSTSLPTIFSNSYTNNGSGIGAAGGTLNSLSSGTTYYVRAYAVNSAGTAYGAVMSFKTSL</sequence>
<dbReference type="EMBL" id="WKKH01000027">
    <property type="protein sequence ID" value="MRX77578.1"/>
    <property type="molecule type" value="Genomic_DNA"/>
</dbReference>
<protein>
    <recommendedName>
        <fullName evidence="3">Fibronectin type III domain-containing protein</fullName>
    </recommendedName>
</protein>
<dbReference type="PROSITE" id="PS51257">
    <property type="entry name" value="PROKAR_LIPOPROTEIN"/>
    <property type="match status" value="1"/>
</dbReference>
<evidence type="ECO:0000313" key="1">
    <source>
        <dbReference type="EMBL" id="MRX77578.1"/>
    </source>
</evidence>
<name>A0A7K0G163_9SPHI</name>
<proteinExistence type="predicted"/>
<dbReference type="Gene3D" id="2.60.40.10">
    <property type="entry name" value="Immunoglobulins"/>
    <property type="match status" value="1"/>
</dbReference>
<dbReference type="SUPFAM" id="SSF49265">
    <property type="entry name" value="Fibronectin type III"/>
    <property type="match status" value="1"/>
</dbReference>
<gene>
    <name evidence="1" type="ORF">GJU39_15935</name>
</gene>
<evidence type="ECO:0008006" key="3">
    <source>
        <dbReference type="Google" id="ProtNLM"/>
    </source>
</evidence>
<dbReference type="AlphaFoldDB" id="A0A7K0G163"/>
<accession>A0A7K0G163</accession>
<comment type="caution">
    <text evidence="1">The sequence shown here is derived from an EMBL/GenBank/DDBJ whole genome shotgun (WGS) entry which is preliminary data.</text>
</comment>
<evidence type="ECO:0000313" key="2">
    <source>
        <dbReference type="Proteomes" id="UP000487757"/>
    </source>
</evidence>
<dbReference type="Proteomes" id="UP000487757">
    <property type="component" value="Unassembled WGS sequence"/>
</dbReference>
<keyword evidence="2" id="KW-1185">Reference proteome</keyword>
<dbReference type="RefSeq" id="WP_154281980.1">
    <property type="nucleotide sequence ID" value="NZ_JBHUJQ010000001.1"/>
</dbReference>
<dbReference type="InterPro" id="IPR036116">
    <property type="entry name" value="FN3_sf"/>
</dbReference>
<dbReference type="InterPro" id="IPR013783">
    <property type="entry name" value="Ig-like_fold"/>
</dbReference>
<dbReference type="OrthoDB" id="9765957at2"/>
<organism evidence="1 2">
    <name type="scientific">Pedobacter petrophilus</name>
    <dbReference type="NCBI Taxonomy" id="1908241"/>
    <lineage>
        <taxon>Bacteria</taxon>
        <taxon>Pseudomonadati</taxon>
        <taxon>Bacteroidota</taxon>
        <taxon>Sphingobacteriia</taxon>
        <taxon>Sphingobacteriales</taxon>
        <taxon>Sphingobacteriaceae</taxon>
        <taxon>Pedobacter</taxon>
    </lineage>
</organism>